<evidence type="ECO:0000313" key="1">
    <source>
        <dbReference type="EMBL" id="OQD69202.1"/>
    </source>
</evidence>
<proteinExistence type="predicted"/>
<name>A0A1V6NXE9_PENPO</name>
<dbReference type="EMBL" id="MDYM01000002">
    <property type="protein sequence ID" value="OQD69202.1"/>
    <property type="molecule type" value="Genomic_DNA"/>
</dbReference>
<protein>
    <submittedName>
        <fullName evidence="1">Uncharacterized protein</fullName>
    </submittedName>
</protein>
<accession>A0A1V6NXE9</accession>
<evidence type="ECO:0000313" key="2">
    <source>
        <dbReference type="Proteomes" id="UP000191408"/>
    </source>
</evidence>
<reference evidence="2" key="1">
    <citation type="journal article" date="2017" name="Nat. Microbiol.">
        <title>Global analysis of biosynthetic gene clusters reveals vast potential of secondary metabolite production in Penicillium species.</title>
        <authorList>
            <person name="Nielsen J.C."/>
            <person name="Grijseels S."/>
            <person name="Prigent S."/>
            <person name="Ji B."/>
            <person name="Dainat J."/>
            <person name="Nielsen K.F."/>
            <person name="Frisvad J.C."/>
            <person name="Workman M."/>
            <person name="Nielsen J."/>
        </authorList>
    </citation>
    <scope>NUCLEOTIDE SEQUENCE [LARGE SCALE GENOMIC DNA]</scope>
    <source>
        <strain evidence="2">IBT 4502</strain>
    </source>
</reference>
<gene>
    <name evidence="1" type="ORF">PENPOL_c002G02566</name>
</gene>
<comment type="caution">
    <text evidence="1">The sequence shown here is derived from an EMBL/GenBank/DDBJ whole genome shotgun (WGS) entry which is preliminary data.</text>
</comment>
<dbReference type="Proteomes" id="UP000191408">
    <property type="component" value="Unassembled WGS sequence"/>
</dbReference>
<organism evidence="1 2">
    <name type="scientific">Penicillium polonicum</name>
    <dbReference type="NCBI Taxonomy" id="60169"/>
    <lineage>
        <taxon>Eukaryota</taxon>
        <taxon>Fungi</taxon>
        <taxon>Dikarya</taxon>
        <taxon>Ascomycota</taxon>
        <taxon>Pezizomycotina</taxon>
        <taxon>Eurotiomycetes</taxon>
        <taxon>Eurotiomycetidae</taxon>
        <taxon>Eurotiales</taxon>
        <taxon>Aspergillaceae</taxon>
        <taxon>Penicillium</taxon>
    </lineage>
</organism>
<sequence>MTSTNDLTVIAKELAECLRGSIPGEGSHWNPQALPSNCVFVSIAFCLGRTAPQLSSISGLEQPPGVRDEEAVLGLLQQLKDRGLVSDFWSSDNKPFQYKCDFMWKTHSHMVVYRRPDGLGKHCVVGTCYERLKLYDYQNSDGGPGDWKFRDVTDEVQGVGAQRGGEILRTILVVPQSSGRASSFRITSTPSATHYSQDRQRRDIDWRDII</sequence>
<dbReference type="AlphaFoldDB" id="A0A1V6NXE9"/>
<keyword evidence="2" id="KW-1185">Reference proteome</keyword>